<reference evidence="3 4" key="1">
    <citation type="submission" date="2018-07" db="EMBL/GenBank/DDBJ databases">
        <title>Genomic Encyclopedia of Type Strains, Phase IV (KMG-IV): sequencing the most valuable type-strain genomes for metagenomic binning, comparative biology and taxonomic classification.</title>
        <authorList>
            <person name="Goeker M."/>
        </authorList>
    </citation>
    <scope>NUCLEOTIDE SEQUENCE [LARGE SCALE GENOMIC DNA]</scope>
    <source>
        <strain evidence="3 4">DSM 25281</strain>
    </source>
</reference>
<evidence type="ECO:0000256" key="1">
    <source>
        <dbReference type="SAM" id="Phobius"/>
    </source>
</evidence>
<keyword evidence="1" id="KW-0472">Membrane</keyword>
<keyword evidence="1" id="KW-1133">Transmembrane helix</keyword>
<name>A0A370G558_9BACI</name>
<evidence type="ECO:0000313" key="3">
    <source>
        <dbReference type="EMBL" id="RDI37949.1"/>
    </source>
</evidence>
<proteinExistence type="predicted"/>
<feature type="domain" description="Putative Flp pilus-assembly TadG-like N-terminal" evidence="2">
    <location>
        <begin position="14"/>
        <end position="58"/>
    </location>
</feature>
<evidence type="ECO:0000259" key="2">
    <source>
        <dbReference type="Pfam" id="PF13400"/>
    </source>
</evidence>
<dbReference type="AlphaFoldDB" id="A0A370G558"/>
<protein>
    <submittedName>
        <fullName evidence="3">Putative Flp pilus-assembly TadE/G-like protein</fullName>
    </submittedName>
</protein>
<evidence type="ECO:0000313" key="4">
    <source>
        <dbReference type="Proteomes" id="UP000255326"/>
    </source>
</evidence>
<dbReference type="Proteomes" id="UP000255326">
    <property type="component" value="Unassembled WGS sequence"/>
</dbReference>
<dbReference type="InterPro" id="IPR028087">
    <property type="entry name" value="Tad_N"/>
</dbReference>
<accession>A0A370G558</accession>
<sequence length="230" mass="25694">MKARISACLKEERGNAALFMIGMLGIMMVLFVFVFNLTKVFAVKEEAQTTTQQASLAATAVLYGGLDEAIKDYETTLIGTVDSLPESIEMKIDKKKVELQSDSSYSDYSNNEISLEAMDIVLTDELRHGIGNKKLDEVLEQHIRNEILPEMMKQARQTILDNHGKLTGAQLVIENGQVYVRASNKVSGTSIKGFFHNLTGDLFQTSGGPKVDFMEELDYFPHEIVRSLDY</sequence>
<keyword evidence="4" id="KW-1185">Reference proteome</keyword>
<dbReference type="RefSeq" id="WP_114747095.1">
    <property type="nucleotide sequence ID" value="NZ_QQAY01000020.1"/>
</dbReference>
<dbReference type="EMBL" id="QQAY01000020">
    <property type="protein sequence ID" value="RDI37949.1"/>
    <property type="molecule type" value="Genomic_DNA"/>
</dbReference>
<feature type="transmembrane region" description="Helical" evidence="1">
    <location>
        <begin position="16"/>
        <end position="35"/>
    </location>
</feature>
<organism evidence="3 4">
    <name type="scientific">Falsibacillus pallidus</name>
    <dbReference type="NCBI Taxonomy" id="493781"/>
    <lineage>
        <taxon>Bacteria</taxon>
        <taxon>Bacillati</taxon>
        <taxon>Bacillota</taxon>
        <taxon>Bacilli</taxon>
        <taxon>Bacillales</taxon>
        <taxon>Bacillaceae</taxon>
        <taxon>Falsibacillus</taxon>
    </lineage>
</organism>
<gene>
    <name evidence="3" type="ORF">DFR59_12047</name>
</gene>
<dbReference type="OrthoDB" id="2873457at2"/>
<comment type="caution">
    <text evidence="3">The sequence shown here is derived from an EMBL/GenBank/DDBJ whole genome shotgun (WGS) entry which is preliminary data.</text>
</comment>
<dbReference type="Pfam" id="PF13400">
    <property type="entry name" value="Tad"/>
    <property type="match status" value="1"/>
</dbReference>
<keyword evidence="1" id="KW-0812">Transmembrane</keyword>